<protein>
    <recommendedName>
        <fullName evidence="6">DUF3592 domain-containing protein</fullName>
    </recommendedName>
</protein>
<accession>A0A1K1S3F7</accession>
<dbReference type="Proteomes" id="UP001326715">
    <property type="component" value="Chromosome"/>
</dbReference>
<evidence type="ECO:0000313" key="2">
    <source>
        <dbReference type="EMBL" id="SFW78960.1"/>
    </source>
</evidence>
<dbReference type="AlphaFoldDB" id="A0A1K1S3F7"/>
<keyword evidence="1" id="KW-0812">Transmembrane</keyword>
<keyword evidence="5" id="KW-1185">Reference proteome</keyword>
<reference evidence="3 5" key="2">
    <citation type="submission" date="2023-11" db="EMBL/GenBank/DDBJ databases">
        <title>MicrobeMod: A computational toolkit for identifying prokaryotic methylation and restriction-modification with nanopore sequencing.</title>
        <authorList>
            <person name="Crits-Christoph A."/>
            <person name="Kang S.C."/>
            <person name="Lee H."/>
            <person name="Ostrov N."/>
        </authorList>
    </citation>
    <scope>NUCLEOTIDE SEQUENCE [LARGE SCALE GENOMIC DNA]</scope>
    <source>
        <strain evidence="3 5">ATCC 23090</strain>
    </source>
</reference>
<feature type="transmembrane region" description="Helical" evidence="1">
    <location>
        <begin position="6"/>
        <end position="22"/>
    </location>
</feature>
<evidence type="ECO:0000313" key="4">
    <source>
        <dbReference type="Proteomes" id="UP000183788"/>
    </source>
</evidence>
<organism evidence="2 4">
    <name type="scientific">Chitinophaga sancti</name>
    <dbReference type="NCBI Taxonomy" id="1004"/>
    <lineage>
        <taxon>Bacteria</taxon>
        <taxon>Pseudomonadati</taxon>
        <taxon>Bacteroidota</taxon>
        <taxon>Chitinophagia</taxon>
        <taxon>Chitinophagales</taxon>
        <taxon>Chitinophagaceae</taxon>
        <taxon>Chitinophaga</taxon>
    </lineage>
</organism>
<evidence type="ECO:0000313" key="3">
    <source>
        <dbReference type="EMBL" id="WQG90607.1"/>
    </source>
</evidence>
<name>A0A1K1S3F7_9BACT</name>
<dbReference type="RefSeq" id="WP_143150838.1">
    <property type="nucleotide sequence ID" value="NZ_CBHWAX010000252.1"/>
</dbReference>
<evidence type="ECO:0000256" key="1">
    <source>
        <dbReference type="SAM" id="Phobius"/>
    </source>
</evidence>
<dbReference type="STRING" id="1004.SAMN05661012_04693"/>
<gene>
    <name evidence="2" type="ORF">SAMN05661012_04693</name>
    <name evidence="3" type="ORF">SR876_03800</name>
</gene>
<proteinExistence type="predicted"/>
<reference evidence="2 4" key="1">
    <citation type="submission" date="2016-11" db="EMBL/GenBank/DDBJ databases">
        <authorList>
            <person name="Jaros S."/>
            <person name="Januszkiewicz K."/>
            <person name="Wedrychowicz H."/>
        </authorList>
    </citation>
    <scope>NUCLEOTIDE SEQUENCE [LARGE SCALE GENOMIC DNA]</scope>
    <source>
        <strain evidence="2 4">DSM 784</strain>
    </source>
</reference>
<dbReference type="EMBL" id="CP140154">
    <property type="protein sequence ID" value="WQG90607.1"/>
    <property type="molecule type" value="Genomic_DNA"/>
</dbReference>
<dbReference type="OrthoDB" id="677442at2"/>
<feature type="transmembrane region" description="Helical" evidence="1">
    <location>
        <begin position="111"/>
        <end position="130"/>
    </location>
</feature>
<keyword evidence="1" id="KW-1133">Transmembrane helix</keyword>
<dbReference type="EMBL" id="FPIZ01000017">
    <property type="protein sequence ID" value="SFW78960.1"/>
    <property type="molecule type" value="Genomic_DNA"/>
</dbReference>
<keyword evidence="1" id="KW-0472">Membrane</keyword>
<evidence type="ECO:0000313" key="5">
    <source>
        <dbReference type="Proteomes" id="UP001326715"/>
    </source>
</evidence>
<sequence length="137" mass="15998">MMSLILLLLADCCFIMFFLQTWKRTRYLYCIHAYGELCEGMIIDITESEDAESNLFYDAVIEININNARHIFPADKPERRKGRVGEMVNVRYFKNDLTTAMVEPADKLARLVIIIGVVMVIFFVINWMWVTALTNNY</sequence>
<evidence type="ECO:0008006" key="6">
    <source>
        <dbReference type="Google" id="ProtNLM"/>
    </source>
</evidence>
<dbReference type="Proteomes" id="UP000183788">
    <property type="component" value="Unassembled WGS sequence"/>
</dbReference>